<sequence length="31" mass="3451">SPFFSLSFLSACEDCLLKFVVIVSREPGFVL</sequence>
<organism evidence="1 2">
    <name type="scientific">Kipferlia bialata</name>
    <dbReference type="NCBI Taxonomy" id="797122"/>
    <lineage>
        <taxon>Eukaryota</taxon>
        <taxon>Metamonada</taxon>
        <taxon>Carpediemonas-like organisms</taxon>
        <taxon>Kipferlia</taxon>
    </lineage>
</organism>
<proteinExistence type="predicted"/>
<evidence type="ECO:0000313" key="1">
    <source>
        <dbReference type="EMBL" id="GCA62403.1"/>
    </source>
</evidence>
<comment type="caution">
    <text evidence="1">The sequence shown here is derived from an EMBL/GenBank/DDBJ whole genome shotgun (WGS) entry which is preliminary data.</text>
</comment>
<protein>
    <submittedName>
        <fullName evidence="1">Uncharacterized protein</fullName>
    </submittedName>
</protein>
<accession>A0A391NV70</accession>
<dbReference type="Proteomes" id="UP000265618">
    <property type="component" value="Unassembled WGS sequence"/>
</dbReference>
<evidence type="ECO:0000313" key="2">
    <source>
        <dbReference type="Proteomes" id="UP000265618"/>
    </source>
</evidence>
<keyword evidence="2" id="KW-1185">Reference proteome</keyword>
<dbReference type="EMBL" id="BDIP01000622">
    <property type="protein sequence ID" value="GCA62403.1"/>
    <property type="molecule type" value="Genomic_DNA"/>
</dbReference>
<gene>
    <name evidence="1" type="ORF">KIPB_003301</name>
</gene>
<dbReference type="AlphaFoldDB" id="A0A391NV70"/>
<feature type="non-terminal residue" evidence="1">
    <location>
        <position position="1"/>
    </location>
</feature>
<name>A0A391NV70_9EUKA</name>
<reference evidence="1 2" key="1">
    <citation type="journal article" date="2018" name="PLoS ONE">
        <title>The draft genome of Kipferlia bialata reveals reductive genome evolution in fornicate parasites.</title>
        <authorList>
            <person name="Tanifuji G."/>
            <person name="Takabayashi S."/>
            <person name="Kume K."/>
            <person name="Takagi M."/>
            <person name="Nakayama T."/>
            <person name="Kamikawa R."/>
            <person name="Inagaki Y."/>
            <person name="Hashimoto T."/>
        </authorList>
    </citation>
    <scope>NUCLEOTIDE SEQUENCE [LARGE SCALE GENOMIC DNA]</scope>
    <source>
        <strain evidence="1">NY0173</strain>
    </source>
</reference>